<evidence type="ECO:0000313" key="8">
    <source>
        <dbReference type="EMBL" id="KAL0443803.1"/>
    </source>
</evidence>
<evidence type="ECO:0000256" key="5">
    <source>
        <dbReference type="ARBA" id="ARBA00023136"/>
    </source>
</evidence>
<dbReference type="GO" id="GO:0005737">
    <property type="term" value="C:cytoplasm"/>
    <property type="evidence" value="ECO:0007669"/>
    <property type="project" value="TreeGrafter"/>
</dbReference>
<evidence type="ECO:0000256" key="6">
    <source>
        <dbReference type="RuleBase" id="RU363053"/>
    </source>
</evidence>
<gene>
    <name evidence="8" type="ORF">Slati_2103000</name>
</gene>
<feature type="compositionally biased region" description="Low complexity" evidence="7">
    <location>
        <begin position="37"/>
        <end position="47"/>
    </location>
</feature>
<proteinExistence type="inferred from homology"/>
<comment type="caution">
    <text evidence="8">The sequence shown here is derived from an EMBL/GenBank/DDBJ whole genome shotgun (WGS) entry which is preliminary data.</text>
</comment>
<protein>
    <submittedName>
        <fullName evidence="8">Uncharacterized protein</fullName>
    </submittedName>
</protein>
<sequence>MGSFGAGGNGGLWWMGPFHDNIHRRRDKKRNKESRPSSSGDSAGGASTAASYRFPLRQAATAASLALTGDTIAQLRQRWVRNKDTLSRSEDFKDTASSLLSEHDWIRSLRMTSYGFLLYGPGSYAWYQLLDHCMPKQNVQNLMMKVLLNQVVLGPIVIAVVFAWNNLWQGKLAEFPNKFKKDAFPTLCTGDLRGKPSLSDPTHEDHVNFSSPKTSWETMFTHLDRCVRGPKSDQPFYARERKICSWYPVSTFSRLKNSMSSVNYAVHYDAGLVFGVSC</sequence>
<feature type="transmembrane region" description="Helical" evidence="6">
    <location>
        <begin position="147"/>
        <end position="168"/>
    </location>
</feature>
<feature type="region of interest" description="Disordered" evidence="7">
    <location>
        <begin position="24"/>
        <end position="47"/>
    </location>
</feature>
<keyword evidence="4 6" id="KW-1133">Transmembrane helix</keyword>
<evidence type="ECO:0000256" key="2">
    <source>
        <dbReference type="ARBA" id="ARBA00006824"/>
    </source>
</evidence>
<dbReference type="PANTHER" id="PTHR11266:SF91">
    <property type="entry name" value="EXPRESSED PROTEIN"/>
    <property type="match status" value="1"/>
</dbReference>
<evidence type="ECO:0000256" key="3">
    <source>
        <dbReference type="ARBA" id="ARBA00022692"/>
    </source>
</evidence>
<keyword evidence="5 6" id="KW-0472">Membrane</keyword>
<comment type="subcellular location">
    <subcellularLocation>
        <location evidence="1">Membrane</location>
        <topology evidence="1">Multi-pass membrane protein</topology>
    </subcellularLocation>
</comment>
<evidence type="ECO:0000256" key="7">
    <source>
        <dbReference type="SAM" id="MobiDB-lite"/>
    </source>
</evidence>
<evidence type="ECO:0000256" key="4">
    <source>
        <dbReference type="ARBA" id="ARBA00022989"/>
    </source>
</evidence>
<comment type="similarity">
    <text evidence="2 6">Belongs to the peroxisomal membrane protein PXMP2/4 family.</text>
</comment>
<dbReference type="GO" id="GO:0016020">
    <property type="term" value="C:membrane"/>
    <property type="evidence" value="ECO:0007669"/>
    <property type="project" value="UniProtKB-SubCell"/>
</dbReference>
<accession>A0AAW2WQL4</accession>
<name>A0AAW2WQL4_9LAMI</name>
<dbReference type="AlphaFoldDB" id="A0AAW2WQL4"/>
<evidence type="ECO:0000256" key="1">
    <source>
        <dbReference type="ARBA" id="ARBA00004141"/>
    </source>
</evidence>
<keyword evidence="3 6" id="KW-0812">Transmembrane</keyword>
<organism evidence="8">
    <name type="scientific">Sesamum latifolium</name>
    <dbReference type="NCBI Taxonomy" id="2727402"/>
    <lineage>
        <taxon>Eukaryota</taxon>
        <taxon>Viridiplantae</taxon>
        <taxon>Streptophyta</taxon>
        <taxon>Embryophyta</taxon>
        <taxon>Tracheophyta</taxon>
        <taxon>Spermatophyta</taxon>
        <taxon>Magnoliopsida</taxon>
        <taxon>eudicotyledons</taxon>
        <taxon>Gunneridae</taxon>
        <taxon>Pentapetalae</taxon>
        <taxon>asterids</taxon>
        <taxon>lamiids</taxon>
        <taxon>Lamiales</taxon>
        <taxon>Pedaliaceae</taxon>
        <taxon>Sesamum</taxon>
    </lineage>
</organism>
<comment type="caution">
    <text evidence="6">Lacks conserved residue(s) required for the propagation of feature annotation.</text>
</comment>
<reference evidence="8" key="2">
    <citation type="journal article" date="2024" name="Plant">
        <title>Genomic evolution and insights into agronomic trait innovations of Sesamum species.</title>
        <authorList>
            <person name="Miao H."/>
            <person name="Wang L."/>
            <person name="Qu L."/>
            <person name="Liu H."/>
            <person name="Sun Y."/>
            <person name="Le M."/>
            <person name="Wang Q."/>
            <person name="Wei S."/>
            <person name="Zheng Y."/>
            <person name="Lin W."/>
            <person name="Duan Y."/>
            <person name="Cao H."/>
            <person name="Xiong S."/>
            <person name="Wang X."/>
            <person name="Wei L."/>
            <person name="Li C."/>
            <person name="Ma Q."/>
            <person name="Ju M."/>
            <person name="Zhao R."/>
            <person name="Li G."/>
            <person name="Mu C."/>
            <person name="Tian Q."/>
            <person name="Mei H."/>
            <person name="Zhang T."/>
            <person name="Gao T."/>
            <person name="Zhang H."/>
        </authorList>
    </citation>
    <scope>NUCLEOTIDE SEQUENCE</scope>
    <source>
        <strain evidence="8">KEN1</strain>
    </source>
</reference>
<dbReference type="PANTHER" id="PTHR11266">
    <property type="entry name" value="PEROXISOMAL MEMBRANE PROTEIN 2, PXMP2 MPV17"/>
    <property type="match status" value="1"/>
</dbReference>
<dbReference type="InterPro" id="IPR007248">
    <property type="entry name" value="Mpv17_PMP22"/>
</dbReference>
<dbReference type="EMBL" id="JACGWN010000007">
    <property type="protein sequence ID" value="KAL0443803.1"/>
    <property type="molecule type" value="Genomic_DNA"/>
</dbReference>
<reference evidence="8" key="1">
    <citation type="submission" date="2020-06" db="EMBL/GenBank/DDBJ databases">
        <authorList>
            <person name="Li T."/>
            <person name="Hu X."/>
            <person name="Zhang T."/>
            <person name="Song X."/>
            <person name="Zhang H."/>
            <person name="Dai N."/>
            <person name="Sheng W."/>
            <person name="Hou X."/>
            <person name="Wei L."/>
        </authorList>
    </citation>
    <scope>NUCLEOTIDE SEQUENCE</scope>
    <source>
        <strain evidence="8">KEN1</strain>
        <tissue evidence="8">Leaf</tissue>
    </source>
</reference>